<evidence type="ECO:0000313" key="15">
    <source>
        <dbReference type="EMBL" id="KAF6428211.1"/>
    </source>
</evidence>
<dbReference type="GO" id="GO:0005634">
    <property type="term" value="C:nucleus"/>
    <property type="evidence" value="ECO:0007669"/>
    <property type="project" value="UniProtKB-SubCell"/>
</dbReference>
<dbReference type="OrthoDB" id="1729737at2759"/>
<dbReference type="FunFam" id="3.90.228.10:FF:000013">
    <property type="entry name" value="Poly [ADP-ribose] polymerase"/>
    <property type="match status" value="1"/>
</dbReference>
<comment type="subcellular location">
    <subcellularLocation>
        <location evidence="1">Nucleus</location>
    </subcellularLocation>
</comment>
<gene>
    <name evidence="15" type="ORF">HJG63_014927</name>
</gene>
<keyword evidence="2 8" id="KW-0328">Glycosyltransferase</keyword>
<dbReference type="EC" id="2.4.2.-" evidence="8"/>
<evidence type="ECO:0000256" key="6">
    <source>
        <dbReference type="ARBA" id="ARBA00023242"/>
    </source>
</evidence>
<keyword evidence="4" id="KW-0548">Nucleotidyltransferase</keyword>
<dbReference type="Gene3D" id="3.40.50.10190">
    <property type="entry name" value="BRCT domain"/>
    <property type="match status" value="1"/>
</dbReference>
<accession>A0A7J8DYR0</accession>
<evidence type="ECO:0000259" key="12">
    <source>
        <dbReference type="PROSITE" id="PS51059"/>
    </source>
</evidence>
<protein>
    <recommendedName>
        <fullName evidence="8">Poly [ADP-ribose] polymerase</fullName>
        <shortName evidence="8">PARP</shortName>
        <ecNumber evidence="8">2.4.2.-</ecNumber>
    </recommendedName>
</protein>
<dbReference type="GO" id="GO:0003950">
    <property type="term" value="F:NAD+ poly-ADP-ribosyltransferase activity"/>
    <property type="evidence" value="ECO:0007669"/>
    <property type="project" value="UniProtKB-UniRule"/>
</dbReference>
<proteinExistence type="inferred from homology"/>
<evidence type="ECO:0000256" key="5">
    <source>
        <dbReference type="ARBA" id="ARBA00023027"/>
    </source>
</evidence>
<dbReference type="InterPro" id="IPR002035">
    <property type="entry name" value="VWF_A"/>
</dbReference>
<dbReference type="SMART" id="SM00609">
    <property type="entry name" value="VIT"/>
    <property type="match status" value="1"/>
</dbReference>
<name>A0A7J8DYR0_ROUAE</name>
<dbReference type="InterPro" id="IPR001357">
    <property type="entry name" value="BRCT_dom"/>
</dbReference>
<dbReference type="SUPFAM" id="SSF53300">
    <property type="entry name" value="vWA-like"/>
    <property type="match status" value="1"/>
</dbReference>
<feature type="domain" description="BRCT" evidence="10">
    <location>
        <begin position="1"/>
        <end position="94"/>
    </location>
</feature>
<reference evidence="15 16" key="1">
    <citation type="journal article" date="2020" name="Nature">
        <title>Six reference-quality genomes reveal evolution of bat adaptations.</title>
        <authorList>
            <person name="Jebb D."/>
            <person name="Huang Z."/>
            <person name="Pippel M."/>
            <person name="Hughes G.M."/>
            <person name="Lavrichenko K."/>
            <person name="Devanna P."/>
            <person name="Winkler S."/>
            <person name="Jermiin L.S."/>
            <person name="Skirmuntt E.C."/>
            <person name="Katzourakis A."/>
            <person name="Burkitt-Gray L."/>
            <person name="Ray D.A."/>
            <person name="Sullivan K.A.M."/>
            <person name="Roscito J.G."/>
            <person name="Kirilenko B.M."/>
            <person name="Davalos L.M."/>
            <person name="Corthals A.P."/>
            <person name="Power M.L."/>
            <person name="Jones G."/>
            <person name="Ransome R.D."/>
            <person name="Dechmann D.K.N."/>
            <person name="Locatelli A.G."/>
            <person name="Puechmaille S.J."/>
            <person name="Fedrigo O."/>
            <person name="Jarvis E.D."/>
            <person name="Hiller M."/>
            <person name="Vernes S.C."/>
            <person name="Myers E.W."/>
            <person name="Teeling E.C."/>
        </authorList>
    </citation>
    <scope>NUCLEOTIDE SEQUENCE [LARGE SCALE GENOMIC DNA]</scope>
    <source>
        <strain evidence="15">MRouAeg1</strain>
        <tissue evidence="15">Muscle</tissue>
    </source>
</reference>
<feature type="domain" description="VWFA" evidence="11">
    <location>
        <begin position="875"/>
        <end position="1042"/>
    </location>
</feature>
<keyword evidence="6" id="KW-0539">Nucleus</keyword>
<evidence type="ECO:0000256" key="9">
    <source>
        <dbReference type="SAM" id="MobiDB-lite"/>
    </source>
</evidence>
<keyword evidence="16" id="KW-1185">Reference proteome</keyword>
<feature type="compositionally biased region" description="Polar residues" evidence="9">
    <location>
        <begin position="1223"/>
        <end position="1234"/>
    </location>
</feature>
<dbReference type="Pfam" id="PF26156">
    <property type="entry name" value="PARP4_MVP-ID"/>
    <property type="match status" value="1"/>
</dbReference>
<dbReference type="SMART" id="SM00292">
    <property type="entry name" value="BRCT"/>
    <property type="match status" value="1"/>
</dbReference>
<dbReference type="SMART" id="SM00327">
    <property type="entry name" value="VWA"/>
    <property type="match status" value="1"/>
</dbReference>
<dbReference type="Pfam" id="PF26166">
    <property type="entry name" value="WGR-like_PARP4"/>
    <property type="match status" value="1"/>
</dbReference>
<dbReference type="InterPro" id="IPR004102">
    <property type="entry name" value="Poly(ADP-ribose)pol_reg_dom"/>
</dbReference>
<dbReference type="PANTHER" id="PTHR46530:SF1">
    <property type="entry name" value="PROTEIN MONO-ADP-RIBOSYLTRANSFERASE PARP4"/>
    <property type="match status" value="1"/>
</dbReference>
<dbReference type="Proteomes" id="UP000593571">
    <property type="component" value="Unassembled WGS sequence"/>
</dbReference>
<comment type="similarity">
    <text evidence="7">Belongs to the ARTD/PARP family.</text>
</comment>
<dbReference type="InterPro" id="IPR058905">
    <property type="entry name" value="WGR-like_PARP4"/>
</dbReference>
<dbReference type="Pfam" id="PF13768">
    <property type="entry name" value="VWA_3"/>
    <property type="match status" value="1"/>
</dbReference>
<feature type="compositionally biased region" description="Pro residues" evidence="9">
    <location>
        <begin position="1431"/>
        <end position="1445"/>
    </location>
</feature>
<dbReference type="InterPro" id="IPR031273">
    <property type="entry name" value="PARP4"/>
</dbReference>
<feature type="domain" description="PARP alpha-helical" evidence="13">
    <location>
        <begin position="234"/>
        <end position="369"/>
    </location>
</feature>
<dbReference type="PROSITE" id="PS51060">
    <property type="entry name" value="PARP_ALPHA_HD"/>
    <property type="match status" value="1"/>
</dbReference>
<dbReference type="Gene3D" id="3.90.228.10">
    <property type="match status" value="1"/>
</dbReference>
<evidence type="ECO:0000256" key="4">
    <source>
        <dbReference type="ARBA" id="ARBA00022695"/>
    </source>
</evidence>
<dbReference type="GO" id="GO:0016779">
    <property type="term" value="F:nucleotidyltransferase activity"/>
    <property type="evidence" value="ECO:0007669"/>
    <property type="project" value="UniProtKB-KW"/>
</dbReference>
<organism evidence="15 16">
    <name type="scientific">Rousettus aegyptiacus</name>
    <name type="common">Egyptian fruit bat</name>
    <name type="synonym">Pteropus aegyptiacus</name>
    <dbReference type="NCBI Taxonomy" id="9407"/>
    <lineage>
        <taxon>Eukaryota</taxon>
        <taxon>Metazoa</taxon>
        <taxon>Chordata</taxon>
        <taxon>Craniata</taxon>
        <taxon>Vertebrata</taxon>
        <taxon>Euteleostomi</taxon>
        <taxon>Mammalia</taxon>
        <taxon>Eutheria</taxon>
        <taxon>Laurasiatheria</taxon>
        <taxon>Chiroptera</taxon>
        <taxon>Yinpterochiroptera</taxon>
        <taxon>Pteropodoidea</taxon>
        <taxon>Pteropodidae</taxon>
        <taxon>Rousettinae</taxon>
        <taxon>Rousettus</taxon>
    </lineage>
</organism>
<dbReference type="PROSITE" id="PS51468">
    <property type="entry name" value="VIT"/>
    <property type="match status" value="1"/>
</dbReference>
<feature type="domain" description="PARP catalytic" evidence="12">
    <location>
        <begin position="368"/>
        <end position="572"/>
    </location>
</feature>
<evidence type="ECO:0000256" key="7">
    <source>
        <dbReference type="ARBA" id="ARBA00024347"/>
    </source>
</evidence>
<dbReference type="PANTHER" id="PTHR46530">
    <property type="entry name" value="PROTEIN MONO-ADP-RIBOSYLTRANSFERASE PARP4"/>
    <property type="match status" value="1"/>
</dbReference>
<dbReference type="GO" id="GO:0005737">
    <property type="term" value="C:cytoplasm"/>
    <property type="evidence" value="ECO:0007669"/>
    <property type="project" value="TreeGrafter"/>
</dbReference>
<evidence type="ECO:0000256" key="8">
    <source>
        <dbReference type="RuleBase" id="RU362114"/>
    </source>
</evidence>
<evidence type="ECO:0000259" key="11">
    <source>
        <dbReference type="PROSITE" id="PS50234"/>
    </source>
</evidence>
<dbReference type="Pfam" id="PF00644">
    <property type="entry name" value="PARP"/>
    <property type="match status" value="1"/>
</dbReference>
<feature type="region of interest" description="Disordered" evidence="9">
    <location>
        <begin position="92"/>
        <end position="117"/>
    </location>
</feature>
<dbReference type="PROSITE" id="PS51059">
    <property type="entry name" value="PARP_CATALYTIC"/>
    <property type="match status" value="1"/>
</dbReference>
<dbReference type="SUPFAM" id="SSF47587">
    <property type="entry name" value="Domain of poly(ADP-ribose) polymerase"/>
    <property type="match status" value="1"/>
</dbReference>
<dbReference type="Gene3D" id="3.40.50.410">
    <property type="entry name" value="von Willebrand factor, type A domain"/>
    <property type="match status" value="1"/>
</dbReference>
<evidence type="ECO:0000256" key="1">
    <source>
        <dbReference type="ARBA" id="ARBA00004123"/>
    </source>
</evidence>
<dbReference type="InterPro" id="IPR058904">
    <property type="entry name" value="PARP4_MVP-ID"/>
</dbReference>
<dbReference type="SUPFAM" id="SSF52113">
    <property type="entry name" value="BRCT domain"/>
    <property type="match status" value="1"/>
</dbReference>
<dbReference type="InterPro" id="IPR012317">
    <property type="entry name" value="Poly(ADP-ribose)pol_cat_dom"/>
</dbReference>
<dbReference type="PROSITE" id="PS50234">
    <property type="entry name" value="VWFA"/>
    <property type="match status" value="1"/>
</dbReference>
<evidence type="ECO:0000259" key="14">
    <source>
        <dbReference type="PROSITE" id="PS51468"/>
    </source>
</evidence>
<dbReference type="CDD" id="cd01437">
    <property type="entry name" value="parp_like"/>
    <property type="match status" value="1"/>
</dbReference>
<evidence type="ECO:0000256" key="3">
    <source>
        <dbReference type="ARBA" id="ARBA00022679"/>
    </source>
</evidence>
<feature type="region of interest" description="Disordered" evidence="9">
    <location>
        <begin position="1424"/>
        <end position="1469"/>
    </location>
</feature>
<keyword evidence="5 8" id="KW-0520">NAD</keyword>
<feature type="region of interest" description="Disordered" evidence="9">
    <location>
        <begin position="1218"/>
        <end position="1246"/>
    </location>
</feature>
<dbReference type="EMBL" id="JACASE010000011">
    <property type="protein sequence ID" value="KAF6428211.1"/>
    <property type="molecule type" value="Genomic_DNA"/>
</dbReference>
<dbReference type="Pfam" id="PF08487">
    <property type="entry name" value="VIT"/>
    <property type="match status" value="1"/>
</dbReference>
<dbReference type="Pfam" id="PF00533">
    <property type="entry name" value="BRCT"/>
    <property type="match status" value="1"/>
</dbReference>
<evidence type="ECO:0000259" key="10">
    <source>
        <dbReference type="PROSITE" id="PS50172"/>
    </source>
</evidence>
<dbReference type="SUPFAM" id="SSF56399">
    <property type="entry name" value="ADP-ribosylation"/>
    <property type="match status" value="1"/>
</dbReference>
<evidence type="ECO:0000313" key="16">
    <source>
        <dbReference type="Proteomes" id="UP000593571"/>
    </source>
</evidence>
<dbReference type="InterPro" id="IPR036616">
    <property type="entry name" value="Poly(ADP-ribose)pol_reg_dom_sf"/>
</dbReference>
<dbReference type="CDD" id="cd00198">
    <property type="entry name" value="vWFA"/>
    <property type="match status" value="1"/>
</dbReference>
<comment type="caution">
    <text evidence="15">The sequence shown here is derived from an EMBL/GenBank/DDBJ whole genome shotgun (WGS) entry which is preliminary data.</text>
</comment>
<dbReference type="Gene3D" id="1.20.142.10">
    <property type="entry name" value="Poly(ADP-ribose) polymerase, regulatory domain"/>
    <property type="match status" value="1"/>
</dbReference>
<keyword evidence="3 8" id="KW-0808">Transferase</keyword>
<dbReference type="InterPro" id="IPR036465">
    <property type="entry name" value="vWFA_dom_sf"/>
</dbReference>
<dbReference type="PROSITE" id="PS50172">
    <property type="entry name" value="BRCT"/>
    <property type="match status" value="1"/>
</dbReference>
<sequence length="1724" mass="191104">MTMGVFANCTFCLNIKHLPRQQKKKLQTDIQENGGNISFILNPQCTHIISDSAGHLSRYYLNSIQKNQIHIANPDFIWESIKEQRLLDVKNYSPNKSPDSTLPLCQEDSSSEVGTDDGRLDISMEIEDVELTKFNTENVEVPHFPQDFEVAKYNTLEKVGMEGGQDIVVLELQCPRDPGHPTFRISVCHLLAEDTETRREFFVRPTSADASECYENYIDELKKQGFRLREDFTPEATQLASGKLQAWLLEEDIRSGALSQEVSDLVEMVWAEALGHLEHTLLTPANRISLNDVSKAEGILLHVKAALKSGETEEQLQKMMSEFYRLIPHRGSTTEKVNLRLLAKKEDLCQLIRDMANVNETNLSKPNPPSLAKYRALRCKIEHVKQNTEEFFRVRKEVLQNNRSRSPADILQIFRVGRASETTAFLSQLGNVTPLLHGSAVRSFVGILSRGLLLPKVVEDRGVTRTDVGNLGSGIYFSDSLSTSTKYSHPGDTDGTRLLVICDVALGKCLDLHKKDFSLTEAPPGYDSVHGVPGTATVTTDFEDDEFVVYKTNQVKMKYIIKFCLPEDELKDFHPCNNTELEEHTPRISDFPIVEDYQLPDGRPSSSLGAGLQDASGNLVPLEDVCIRGEIIDFVAQVIVCQTYTNQSHVPIEAKYVFPLDDKAAVCGFEAFINGKHIVGEIKEKEAAHQEYREAISQGHGAYLMDQDAPDVFTVSVGNLPPKAKVLIKITYITELSIQGTVAVFFMPATVAPWQQDRALNENIQDTVKKICVQEIGSKQSFSLSMSIEMPYVIEFISSDTHELKKKRTDCKAVISTVEGSTLDSSGFSLHVGLTNAHLPRMWVEKHPEKESEACMLVFHPDLGSALPDAAEKSEVVICLDCSSSMEGVTFLHAKQIALYALSLVGQEQKVNVVKFGSGYQELFSYPKGLTSDSVAAEFITSASPTMGSTDFWKVLRYLSLLPPAQGLRNVLLISDGHLQGDSLTLQLVERHVRHTRLLSCGVGPTANRHLLRTLSQHGVGAFEYFNSKSKHSWKKQVEDQMARSRSPSCHSVSVTWQQFSPEAPEPLQAPALVQALFHGDRLLVYGFIPRCTQATLRALTQEKEFSTMVSTTELQKTTGTMIHKLTARALIRDYEDGILHDDETNHEMKKQVLKSLIIQLSKENCLITQFTSFVAVEKRDGNESPFPNNPNILELVAKDVDLLPYMDWQEEQPRGFYPCSGSARQPLSASSGSHGEFRPKRLSKRKKKRSTVEVFGDFQGLSLASKAPQEPFKFGWKYAHAEMPLDLSQMEPRTHKGSRELLTTAISPPKAGFSPFAAPVSAGSPATLGSISFPPPCSPRAPLFLCGGATLSGPATGDPDPDTGCGTNVFLEQDSALRGPPPNPPVEPFIGSVSVGGLFGFRQFSLSTTDKSLKARRKSGTFLEMDSSPQPSPLCFPPSPPSPLPGGSSCCPLPSPSPFNSPESAAPLSTSYEQPAHVFGLARNLFGASPSSLPAINAVSHQGLRSEAAASSLGTEDDETRGFLRITPCKEVAKSHVAGREFTASSQAREDQGFGTCQQSQWKSMLWTRLFGLQTEDGFWKLTPELGFILNLNTDILNNFLEQKGIRSLGVKGRERLLDLIATFLVLQFLRTQLEQKGIVFKSLMKLDDAAISRDIPWASEKIKKASEWVRRTERQYPSICQRLELGKDWDSAIKQLLRPQPVNTTSPLHRVLNYNQILIGNL</sequence>
<dbReference type="FunFam" id="3.40.50.10190:FF:000065">
    <property type="entry name" value="Poly [ADP-ribose] polymerase"/>
    <property type="match status" value="1"/>
</dbReference>
<dbReference type="InterPro" id="IPR036420">
    <property type="entry name" value="BRCT_dom_sf"/>
</dbReference>
<feature type="domain" description="VIT" evidence="14">
    <location>
        <begin position="606"/>
        <end position="734"/>
    </location>
</feature>
<evidence type="ECO:0000259" key="13">
    <source>
        <dbReference type="PROSITE" id="PS51060"/>
    </source>
</evidence>
<dbReference type="InterPro" id="IPR013694">
    <property type="entry name" value="VIT"/>
</dbReference>
<evidence type="ECO:0000256" key="2">
    <source>
        <dbReference type="ARBA" id="ARBA00022676"/>
    </source>
</evidence>